<keyword evidence="4" id="KW-1185">Reference proteome</keyword>
<dbReference type="STRING" id="1855912.LuPra_01591"/>
<proteinExistence type="predicted"/>
<organism evidence="3 4">
    <name type="scientific">Luteitalea pratensis</name>
    <dbReference type="NCBI Taxonomy" id="1855912"/>
    <lineage>
        <taxon>Bacteria</taxon>
        <taxon>Pseudomonadati</taxon>
        <taxon>Acidobacteriota</taxon>
        <taxon>Vicinamibacteria</taxon>
        <taxon>Vicinamibacterales</taxon>
        <taxon>Vicinamibacteraceae</taxon>
        <taxon>Luteitalea</taxon>
    </lineage>
</organism>
<dbReference type="SUPFAM" id="SSF53474">
    <property type="entry name" value="alpha/beta-Hydrolases"/>
    <property type="match status" value="1"/>
</dbReference>
<gene>
    <name evidence="3" type="ORF">LuPra_01591</name>
</gene>
<dbReference type="InterPro" id="IPR022742">
    <property type="entry name" value="Hydrolase_4"/>
</dbReference>
<feature type="chain" id="PRO_5007511489" evidence="1">
    <location>
        <begin position="20"/>
        <end position="454"/>
    </location>
</feature>
<name>A0A143PIR1_LUTPR</name>
<dbReference type="KEGG" id="abac:LuPra_01591"/>
<evidence type="ECO:0000259" key="2">
    <source>
        <dbReference type="Pfam" id="PF12146"/>
    </source>
</evidence>
<reference evidence="4" key="2">
    <citation type="submission" date="2016-04" db="EMBL/GenBank/DDBJ databases">
        <title>First Complete Genome Sequence of a Subdivision 6 Acidobacterium.</title>
        <authorList>
            <person name="Huang S."/>
            <person name="Vieira S."/>
            <person name="Bunk B."/>
            <person name="Riedel T."/>
            <person name="Sproeer C."/>
            <person name="Overmann J."/>
        </authorList>
    </citation>
    <scope>NUCLEOTIDE SEQUENCE [LARGE SCALE GENOMIC DNA]</scope>
    <source>
        <strain evidence="4">DSM 100886 HEG_-6_39</strain>
    </source>
</reference>
<keyword evidence="3" id="KW-0808">Transferase</keyword>
<dbReference type="Proteomes" id="UP000076079">
    <property type="component" value="Chromosome"/>
</dbReference>
<dbReference type="GO" id="GO:0052689">
    <property type="term" value="F:carboxylic ester hydrolase activity"/>
    <property type="evidence" value="ECO:0007669"/>
    <property type="project" value="TreeGrafter"/>
</dbReference>
<feature type="domain" description="Serine aminopeptidase S33" evidence="2">
    <location>
        <begin position="166"/>
        <end position="272"/>
    </location>
</feature>
<dbReference type="GO" id="GO:0016740">
    <property type="term" value="F:transferase activity"/>
    <property type="evidence" value="ECO:0007669"/>
    <property type="project" value="UniProtKB-KW"/>
</dbReference>
<keyword evidence="1" id="KW-0732">Signal</keyword>
<protein>
    <submittedName>
        <fullName evidence="3">Acetoin dehydrogenase E2 subunit dihydrolipoyllysine-residue acetyltransferase</fullName>
    </submittedName>
</protein>
<dbReference type="PANTHER" id="PTHR43265:SF1">
    <property type="entry name" value="ESTERASE ESTD"/>
    <property type="match status" value="1"/>
</dbReference>
<reference evidence="3 4" key="1">
    <citation type="journal article" date="2016" name="Genome Announc.">
        <title>First Complete Genome Sequence of a Subdivision 6 Acidobacterium Strain.</title>
        <authorList>
            <person name="Huang S."/>
            <person name="Vieira S."/>
            <person name="Bunk B."/>
            <person name="Riedel T."/>
            <person name="Sproer C."/>
            <person name="Overmann J."/>
        </authorList>
    </citation>
    <scope>NUCLEOTIDE SEQUENCE [LARGE SCALE GENOMIC DNA]</scope>
    <source>
        <strain evidence="4">DSM 100886 HEG_-6_39</strain>
    </source>
</reference>
<dbReference type="RefSeq" id="WP_110170243.1">
    <property type="nucleotide sequence ID" value="NZ_CP015136.1"/>
</dbReference>
<dbReference type="InterPro" id="IPR053145">
    <property type="entry name" value="AB_hydrolase_Est10"/>
</dbReference>
<dbReference type="PANTHER" id="PTHR43265">
    <property type="entry name" value="ESTERASE ESTD"/>
    <property type="match status" value="1"/>
</dbReference>
<evidence type="ECO:0000256" key="1">
    <source>
        <dbReference type="SAM" id="SignalP"/>
    </source>
</evidence>
<dbReference type="Gene3D" id="3.40.50.1820">
    <property type="entry name" value="alpha/beta hydrolase"/>
    <property type="match status" value="1"/>
</dbReference>
<feature type="signal peptide" evidence="1">
    <location>
        <begin position="1"/>
        <end position="19"/>
    </location>
</feature>
<dbReference type="Pfam" id="PF12146">
    <property type="entry name" value="Hydrolase_4"/>
    <property type="match status" value="1"/>
</dbReference>
<accession>A0A143PIR1</accession>
<sequence precursor="true">MRKSRVLGAMLATALVATAIARSALQAPAVRPVDEARLREYAGVYQWGPDEFAYLQLWHEFSGFDKPGHLVAFDESGEIRVLYPTDDDRFFVGPGAAVPTAIESRIDFQRDASGNIGSLTRQREGTAPRTARRVDIEKQEDVRFSNGDIHLAGTLRSPGTGGTHPAMILVHGSGAENRDYILPFARFLVRRGMAVLAYDKRGVGGSTGDWNTASFDDLAGDVVAAFDCLKTRSDIDPMQVGLLGVSQAGWVMPIAAVRAPQLKFLISISGAGVAPAETALDHARAEMTAAGRPAAVVEQILDLMRLQYRFAHTGEGWEEYIAARQQLANRFGGPAPPNFPGTRDDPLWPTMRAFYFYDPGPTLRRLKTPTLALFGELDDNILADKNRAAWDSALTAAGNPDFTLRILPKANHLQWAARVGNTAEMASLNGLVPEYFPTIESWLATRIRGFGAAR</sequence>
<evidence type="ECO:0000313" key="4">
    <source>
        <dbReference type="Proteomes" id="UP000076079"/>
    </source>
</evidence>
<dbReference type="InterPro" id="IPR029058">
    <property type="entry name" value="AB_hydrolase_fold"/>
</dbReference>
<evidence type="ECO:0000313" key="3">
    <source>
        <dbReference type="EMBL" id="AMY08391.1"/>
    </source>
</evidence>
<dbReference type="AlphaFoldDB" id="A0A143PIR1"/>
<dbReference type="EMBL" id="CP015136">
    <property type="protein sequence ID" value="AMY08391.1"/>
    <property type="molecule type" value="Genomic_DNA"/>
</dbReference>